<dbReference type="Gene3D" id="6.20.10.30">
    <property type="match status" value="1"/>
</dbReference>
<keyword evidence="4 12" id="KW-0479">Metal-binding</keyword>
<comment type="function">
    <text evidence="1 12">DNA ligase that catalyzes the formation of phosphodiester linkages between 5'-phosphoryl and 3'-hydroxyl groups in double-stranded DNA using NAD as a coenzyme and as the energy source for the reaction. It is essential for DNA replication and repair of damaged DNA.</text>
</comment>
<evidence type="ECO:0000256" key="13">
    <source>
        <dbReference type="RuleBase" id="RU000618"/>
    </source>
</evidence>
<feature type="binding site" evidence="12">
    <location>
        <position position="168"/>
    </location>
    <ligand>
        <name>NAD(+)</name>
        <dbReference type="ChEBI" id="CHEBI:57540"/>
    </ligand>
</feature>
<protein>
    <recommendedName>
        <fullName evidence="12 13">DNA ligase</fullName>
        <ecNumber evidence="12 13">6.5.1.2</ecNumber>
    </recommendedName>
    <alternativeName>
        <fullName evidence="12">Polydeoxyribonucleotide synthase [NAD(+)]</fullName>
    </alternativeName>
</protein>
<dbReference type="InterPro" id="IPR041663">
    <property type="entry name" value="DisA/LigA_HHH"/>
</dbReference>
<feature type="binding site" evidence="12">
    <location>
        <position position="134"/>
    </location>
    <ligand>
        <name>NAD(+)</name>
        <dbReference type="ChEBI" id="CHEBI:57540"/>
    </ligand>
</feature>
<dbReference type="Gene3D" id="3.40.50.10190">
    <property type="entry name" value="BRCT domain"/>
    <property type="match status" value="1"/>
</dbReference>
<dbReference type="NCBIfam" id="NF005932">
    <property type="entry name" value="PRK07956.1"/>
    <property type="match status" value="1"/>
</dbReference>
<dbReference type="Gene3D" id="3.30.470.30">
    <property type="entry name" value="DNA ligase/mRNA capping enzyme"/>
    <property type="match status" value="1"/>
</dbReference>
<evidence type="ECO:0000256" key="12">
    <source>
        <dbReference type="HAMAP-Rule" id="MF_01588"/>
    </source>
</evidence>
<feature type="domain" description="BRCT" evidence="14">
    <location>
        <begin position="588"/>
        <end position="665"/>
    </location>
</feature>
<keyword evidence="16" id="KW-1185">Reference proteome</keyword>
<dbReference type="SMART" id="SM00278">
    <property type="entry name" value="HhH1"/>
    <property type="match status" value="3"/>
</dbReference>
<feature type="binding site" evidence="12">
    <location>
        <position position="421"/>
    </location>
    <ligand>
        <name>Zn(2+)</name>
        <dbReference type="ChEBI" id="CHEBI:29105"/>
    </ligand>
</feature>
<dbReference type="Proteomes" id="UP001316087">
    <property type="component" value="Unassembled WGS sequence"/>
</dbReference>
<dbReference type="PROSITE" id="PS50172">
    <property type="entry name" value="BRCT"/>
    <property type="match status" value="1"/>
</dbReference>
<feature type="binding site" evidence="12">
    <location>
        <position position="285"/>
    </location>
    <ligand>
        <name>NAD(+)</name>
        <dbReference type="ChEBI" id="CHEBI:57540"/>
    </ligand>
</feature>
<dbReference type="SUPFAM" id="SSF56091">
    <property type="entry name" value="DNA ligase/mRNA capping enzyme, catalytic domain"/>
    <property type="match status" value="1"/>
</dbReference>
<dbReference type="SMART" id="SM00532">
    <property type="entry name" value="LIGANc"/>
    <property type="match status" value="1"/>
</dbReference>
<feature type="active site" description="N6-AMP-lysine intermediate" evidence="12">
    <location>
        <position position="113"/>
    </location>
</feature>
<dbReference type="Gene3D" id="1.10.150.20">
    <property type="entry name" value="5' to 3' exonuclease, C-terminal subdomain"/>
    <property type="match status" value="2"/>
</dbReference>
<dbReference type="Pfam" id="PF03119">
    <property type="entry name" value="DNA_ligase_ZBD"/>
    <property type="match status" value="1"/>
</dbReference>
<dbReference type="InterPro" id="IPR033136">
    <property type="entry name" value="DNA_ligase_CS"/>
</dbReference>
<evidence type="ECO:0000256" key="1">
    <source>
        <dbReference type="ARBA" id="ARBA00004067"/>
    </source>
</evidence>
<feature type="binding site" evidence="12">
    <location>
        <begin position="32"/>
        <end position="36"/>
    </location>
    <ligand>
        <name>NAD(+)</name>
        <dbReference type="ChEBI" id="CHEBI:57540"/>
    </ligand>
</feature>
<comment type="cofactor">
    <cofactor evidence="12">
        <name>Mg(2+)</name>
        <dbReference type="ChEBI" id="CHEBI:18420"/>
    </cofactor>
    <cofactor evidence="12">
        <name>Mn(2+)</name>
        <dbReference type="ChEBI" id="CHEBI:29035"/>
    </cofactor>
</comment>
<dbReference type="PROSITE" id="PS01055">
    <property type="entry name" value="DNA_LIGASE_N1"/>
    <property type="match status" value="1"/>
</dbReference>
<dbReference type="InterPro" id="IPR003583">
    <property type="entry name" value="Hlx-hairpin-Hlx_DNA-bd_motif"/>
</dbReference>
<dbReference type="InterPro" id="IPR012340">
    <property type="entry name" value="NA-bd_OB-fold"/>
</dbReference>
<evidence type="ECO:0000256" key="8">
    <source>
        <dbReference type="ARBA" id="ARBA00023027"/>
    </source>
</evidence>
<dbReference type="InterPro" id="IPR018239">
    <property type="entry name" value="DNA_ligase_AS"/>
</dbReference>
<keyword evidence="2 12" id="KW-0436">Ligase</keyword>
<feature type="binding site" evidence="12">
    <location>
        <position position="406"/>
    </location>
    <ligand>
        <name>Zn(2+)</name>
        <dbReference type="ChEBI" id="CHEBI:29105"/>
    </ligand>
</feature>
<dbReference type="GO" id="GO:0003911">
    <property type="term" value="F:DNA ligase (NAD+) activity"/>
    <property type="evidence" value="ECO:0007669"/>
    <property type="project" value="UniProtKB-EC"/>
</dbReference>
<comment type="similarity">
    <text evidence="12">Belongs to the NAD-dependent DNA ligase family. LigA subfamily.</text>
</comment>
<evidence type="ECO:0000256" key="3">
    <source>
        <dbReference type="ARBA" id="ARBA00022705"/>
    </source>
</evidence>
<dbReference type="InterPro" id="IPR013839">
    <property type="entry name" value="DNAligase_adenylation"/>
</dbReference>
<accession>A0ABS9UG67</accession>
<dbReference type="PANTHER" id="PTHR23389:SF9">
    <property type="entry name" value="DNA LIGASE"/>
    <property type="match status" value="1"/>
</dbReference>
<evidence type="ECO:0000313" key="16">
    <source>
        <dbReference type="Proteomes" id="UP001316087"/>
    </source>
</evidence>
<keyword evidence="7 12" id="KW-0460">Magnesium</keyword>
<proteinExistence type="inferred from homology"/>
<dbReference type="HAMAP" id="MF_01588">
    <property type="entry name" value="DNA_ligase_A"/>
    <property type="match status" value="1"/>
</dbReference>
<dbReference type="InterPro" id="IPR004150">
    <property type="entry name" value="NAD_DNA_ligase_OB"/>
</dbReference>
<gene>
    <name evidence="12 15" type="primary">ligA</name>
    <name evidence="15" type="ORF">LZ480_14465</name>
</gene>
<feature type="binding site" evidence="12">
    <location>
        <begin position="81"/>
        <end position="82"/>
    </location>
    <ligand>
        <name>NAD(+)</name>
        <dbReference type="ChEBI" id="CHEBI:57540"/>
    </ligand>
</feature>
<dbReference type="PANTHER" id="PTHR23389">
    <property type="entry name" value="CHROMOSOME TRANSMISSION FIDELITY FACTOR 18"/>
    <property type="match status" value="1"/>
</dbReference>
<dbReference type="InterPro" id="IPR013840">
    <property type="entry name" value="DNAligase_N"/>
</dbReference>
<dbReference type="Gene3D" id="1.10.287.610">
    <property type="entry name" value="Helix hairpin bin"/>
    <property type="match status" value="1"/>
</dbReference>
<dbReference type="CDD" id="cd17748">
    <property type="entry name" value="BRCT_DNA_ligase_like"/>
    <property type="match status" value="1"/>
</dbReference>
<evidence type="ECO:0000256" key="6">
    <source>
        <dbReference type="ARBA" id="ARBA00022833"/>
    </source>
</evidence>
<reference evidence="15 16" key="1">
    <citation type="submission" date="2022-03" db="EMBL/GenBank/DDBJ databases">
        <authorList>
            <person name="Jo J.-H."/>
            <person name="Im W.-T."/>
        </authorList>
    </citation>
    <scope>NUCLEOTIDE SEQUENCE [LARGE SCALE GENOMIC DNA]</scope>
    <source>
        <strain evidence="15 16">MA9</strain>
    </source>
</reference>
<dbReference type="EMBL" id="JAKZFC010000006">
    <property type="protein sequence ID" value="MCH7323079.1"/>
    <property type="molecule type" value="Genomic_DNA"/>
</dbReference>
<dbReference type="InterPro" id="IPR004149">
    <property type="entry name" value="Znf_DNAligase_C4"/>
</dbReference>
<evidence type="ECO:0000259" key="14">
    <source>
        <dbReference type="PROSITE" id="PS50172"/>
    </source>
</evidence>
<dbReference type="Pfam" id="PF01653">
    <property type="entry name" value="DNA_ligase_aden"/>
    <property type="match status" value="1"/>
</dbReference>
<dbReference type="SMART" id="SM00292">
    <property type="entry name" value="BRCT"/>
    <property type="match status" value="1"/>
</dbReference>
<feature type="binding site" evidence="12">
    <location>
        <position position="309"/>
    </location>
    <ligand>
        <name>NAD(+)</name>
        <dbReference type="ChEBI" id="CHEBI:57540"/>
    </ligand>
</feature>
<dbReference type="CDD" id="cd00114">
    <property type="entry name" value="LIGANc"/>
    <property type="match status" value="1"/>
</dbReference>
<keyword evidence="9 12" id="KW-0234">DNA repair</keyword>
<keyword evidence="10 12" id="KW-0464">Manganese</keyword>
<feature type="binding site" evidence="12">
    <location>
        <position position="403"/>
    </location>
    <ligand>
        <name>Zn(2+)</name>
        <dbReference type="ChEBI" id="CHEBI:29105"/>
    </ligand>
</feature>
<feature type="binding site" evidence="12">
    <location>
        <position position="111"/>
    </location>
    <ligand>
        <name>NAD(+)</name>
        <dbReference type="ChEBI" id="CHEBI:57540"/>
    </ligand>
</feature>
<evidence type="ECO:0000256" key="9">
    <source>
        <dbReference type="ARBA" id="ARBA00023204"/>
    </source>
</evidence>
<sequence>MNEIEQRIAELNKLLHEYGYAYYVEDKPLVEDSVYDQLLHELIALEEANPQFIYVDSPTQRVGGAVLEGFQKVTHQTAMLSLSNAFNEADLRDFDRKIAQAVGSNYSYVCELKIDGLAISLRYENGVFVQGATRGDGSVGEDITANLKTVKAIPLRLKKPVTIEVRGEAYMPKKSFEQLNASRIENGEELFANPRNAAAGSLRQLDSKITASRNLSTFIYAIGGDGESYGMAGHWEMLKYLENLGFPSNKEREYCETIDDVLAFIQKWTEARPNLAYEIDGIVIKVNAYAQQDELGFTAKSPRWAIAYKFPAEEVVTKLIDIELTVGRTGVITPTAILTPVLVAGTTVSRASLHNEDLIREKDIRLGDTVIVRKAGDIIPQIVGVIVEQRPEDAVSYQMPTHCPACDEEVVRIETDVALRCVNPLCPAQIAEGVKHFVSRNAMNIDGLGEKVVEQLLRENYIQDVSGLYDLTIEQLVNLDRMGQKSATNLVDAVAKSKDNSLERLLFGLGIRHVGEKAAKILAEHFETMDALMLATVDQLKDIHEIGDKMAESVVAYFANEQIQELINRLKDRGINMTYKGKKVVVEVGTNPFAGKTIVLTGKLQQLTRNEAKAKIEQLGGIVAGSVSKKTDLVIVGEDAGSKLEKAQSLGIEIWDELRLIDQLL</sequence>
<dbReference type="SUPFAM" id="SSF52113">
    <property type="entry name" value="BRCT domain"/>
    <property type="match status" value="1"/>
</dbReference>
<dbReference type="Pfam" id="PF12826">
    <property type="entry name" value="HHH_2"/>
    <property type="match status" value="1"/>
</dbReference>
<dbReference type="EC" id="6.5.1.2" evidence="12 13"/>
<feature type="binding site" evidence="12">
    <location>
        <position position="426"/>
    </location>
    <ligand>
        <name>Zn(2+)</name>
        <dbReference type="ChEBI" id="CHEBI:29105"/>
    </ligand>
</feature>
<dbReference type="InterPro" id="IPR010994">
    <property type="entry name" value="RuvA_2-like"/>
</dbReference>
<evidence type="ECO:0000256" key="11">
    <source>
        <dbReference type="ARBA" id="ARBA00034005"/>
    </source>
</evidence>
<keyword evidence="8 12" id="KW-0520">NAD</keyword>
<dbReference type="PIRSF" id="PIRSF001604">
    <property type="entry name" value="LigA"/>
    <property type="match status" value="1"/>
</dbReference>
<dbReference type="Gene3D" id="2.40.50.140">
    <property type="entry name" value="Nucleic acid-binding proteins"/>
    <property type="match status" value="1"/>
</dbReference>
<name>A0ABS9UG67_9BACL</name>
<dbReference type="SUPFAM" id="SSF47781">
    <property type="entry name" value="RuvA domain 2-like"/>
    <property type="match status" value="1"/>
</dbReference>
<dbReference type="NCBIfam" id="TIGR00575">
    <property type="entry name" value="dnlj"/>
    <property type="match status" value="1"/>
</dbReference>
<dbReference type="RefSeq" id="WP_241370254.1">
    <property type="nucleotide sequence ID" value="NZ_JAKZFC010000006.1"/>
</dbReference>
<evidence type="ECO:0000256" key="7">
    <source>
        <dbReference type="ARBA" id="ARBA00022842"/>
    </source>
</evidence>
<evidence type="ECO:0000256" key="4">
    <source>
        <dbReference type="ARBA" id="ARBA00022723"/>
    </source>
</evidence>
<dbReference type="PROSITE" id="PS01056">
    <property type="entry name" value="DNA_LIGASE_N2"/>
    <property type="match status" value="1"/>
</dbReference>
<dbReference type="InterPro" id="IPR036420">
    <property type="entry name" value="BRCT_dom_sf"/>
</dbReference>
<dbReference type="Pfam" id="PF14520">
    <property type="entry name" value="HHH_5"/>
    <property type="match status" value="1"/>
</dbReference>
<keyword evidence="6 12" id="KW-0862">Zinc</keyword>
<organism evidence="15 16">
    <name type="scientific">Solibacillus palustris</name>
    <dbReference type="NCBI Taxonomy" id="2908203"/>
    <lineage>
        <taxon>Bacteria</taxon>
        <taxon>Bacillati</taxon>
        <taxon>Bacillota</taxon>
        <taxon>Bacilli</taxon>
        <taxon>Bacillales</taxon>
        <taxon>Caryophanaceae</taxon>
        <taxon>Solibacillus</taxon>
    </lineage>
</organism>
<evidence type="ECO:0000256" key="10">
    <source>
        <dbReference type="ARBA" id="ARBA00023211"/>
    </source>
</evidence>
<dbReference type="Pfam" id="PF03120">
    <property type="entry name" value="OB_DNA_ligase"/>
    <property type="match status" value="1"/>
</dbReference>
<evidence type="ECO:0000256" key="2">
    <source>
        <dbReference type="ARBA" id="ARBA00022598"/>
    </source>
</evidence>
<dbReference type="InterPro" id="IPR001357">
    <property type="entry name" value="BRCT_dom"/>
</dbReference>
<evidence type="ECO:0000256" key="5">
    <source>
        <dbReference type="ARBA" id="ARBA00022763"/>
    </source>
</evidence>
<dbReference type="Pfam" id="PF00533">
    <property type="entry name" value="BRCT"/>
    <property type="match status" value="1"/>
</dbReference>
<comment type="caution">
    <text evidence="15">The sequence shown here is derived from an EMBL/GenBank/DDBJ whole genome shotgun (WGS) entry which is preliminary data.</text>
</comment>
<keyword evidence="3 12" id="KW-0235">DNA replication</keyword>
<keyword evidence="5 12" id="KW-0227">DNA damage</keyword>
<comment type="catalytic activity">
    <reaction evidence="11 12 13">
        <text>NAD(+) + (deoxyribonucleotide)n-3'-hydroxyl + 5'-phospho-(deoxyribonucleotide)m = (deoxyribonucleotide)n+m + AMP + beta-nicotinamide D-nucleotide.</text>
        <dbReference type="EC" id="6.5.1.2"/>
    </reaction>
</comment>
<dbReference type="SUPFAM" id="SSF50249">
    <property type="entry name" value="Nucleic acid-binding proteins"/>
    <property type="match status" value="1"/>
</dbReference>
<dbReference type="InterPro" id="IPR001679">
    <property type="entry name" value="DNA_ligase"/>
</dbReference>
<evidence type="ECO:0000313" key="15">
    <source>
        <dbReference type="EMBL" id="MCH7323079.1"/>
    </source>
</evidence>